<name>W9QWC3_9ROSA</name>
<organism evidence="1 2">
    <name type="scientific">Morus notabilis</name>
    <dbReference type="NCBI Taxonomy" id="981085"/>
    <lineage>
        <taxon>Eukaryota</taxon>
        <taxon>Viridiplantae</taxon>
        <taxon>Streptophyta</taxon>
        <taxon>Embryophyta</taxon>
        <taxon>Tracheophyta</taxon>
        <taxon>Spermatophyta</taxon>
        <taxon>Magnoliopsida</taxon>
        <taxon>eudicotyledons</taxon>
        <taxon>Gunneridae</taxon>
        <taxon>Pentapetalae</taxon>
        <taxon>rosids</taxon>
        <taxon>fabids</taxon>
        <taxon>Rosales</taxon>
        <taxon>Moraceae</taxon>
        <taxon>Moreae</taxon>
        <taxon>Morus</taxon>
    </lineage>
</organism>
<evidence type="ECO:0000313" key="2">
    <source>
        <dbReference type="Proteomes" id="UP000030645"/>
    </source>
</evidence>
<evidence type="ECO:0000313" key="1">
    <source>
        <dbReference type="EMBL" id="EXB56238.1"/>
    </source>
</evidence>
<dbReference type="EMBL" id="KE344284">
    <property type="protein sequence ID" value="EXB56238.1"/>
    <property type="molecule type" value="Genomic_DNA"/>
</dbReference>
<keyword evidence="2" id="KW-1185">Reference proteome</keyword>
<dbReference type="AlphaFoldDB" id="W9QWC3"/>
<protein>
    <submittedName>
        <fullName evidence="1">Uncharacterized protein</fullName>
    </submittedName>
</protein>
<accession>W9QWC3</accession>
<gene>
    <name evidence="1" type="ORF">L484_024775</name>
</gene>
<dbReference type="Proteomes" id="UP000030645">
    <property type="component" value="Unassembled WGS sequence"/>
</dbReference>
<sequence length="74" mass="8435">MFFRIFYANRIEAATPVTVRIEVRDVKGLPVAGDNNIIFRIAFRQNTNSVKSVRRNSEPLQVSLPSMDCQTSTF</sequence>
<reference evidence="2" key="1">
    <citation type="submission" date="2013-01" db="EMBL/GenBank/DDBJ databases">
        <title>Draft Genome Sequence of a Mulberry Tree, Morus notabilis C.K. Schneid.</title>
        <authorList>
            <person name="He N."/>
            <person name="Zhao S."/>
        </authorList>
    </citation>
    <scope>NUCLEOTIDE SEQUENCE</scope>
</reference>
<proteinExistence type="predicted"/>